<feature type="region of interest" description="Disordered" evidence="1">
    <location>
        <begin position="144"/>
        <end position="194"/>
    </location>
</feature>
<sequence>MSAGDRESAAPGTGRTDYAAMQRDIRDSRAHIGEAFGELKQRLNPRHIKENTMNRMTHSANRASSSVGGVVRNNPVPIAMIGLGLGWLLLTQSGYDRRLANSRTVGRMSDRAERYGQSIRESLHDATDSVREGASHLYGRANRSVRQAAERVSGQGGTPSQDNSVYPEGTHAAYGSTTGTGGRSVSGSTGSSMGRRVGKMTHGFWDMVDDHPLVAGVMGVALGAALGASIPNTRYENEWMGEYADEAYDRVKTVASDTLERGTRAATAAYETAREDLAEAVGDAKDAAREELKKS</sequence>
<accession>A0ABX2T226</accession>
<evidence type="ECO:0008006" key="4">
    <source>
        <dbReference type="Google" id="ProtNLM"/>
    </source>
</evidence>
<dbReference type="Proteomes" id="UP000584642">
    <property type="component" value="Unassembled WGS sequence"/>
</dbReference>
<reference evidence="2 3" key="1">
    <citation type="submission" date="2020-05" db="EMBL/GenBank/DDBJ databases">
        <title>Azospirillum oleiclasticum sp. nov, a nitrogen-fixing and heavy crude oil-emulsifying bacterium isolated from the crude oil of Yumen Oilfield.</title>
        <authorList>
            <person name="Wu D."/>
            <person name="Cai M."/>
            <person name="Zhang X."/>
        </authorList>
    </citation>
    <scope>NUCLEOTIDE SEQUENCE [LARGE SCALE GENOMIC DNA]</scope>
    <source>
        <strain evidence="2 3">ROY-1-1-2</strain>
    </source>
</reference>
<keyword evidence="3" id="KW-1185">Reference proteome</keyword>
<evidence type="ECO:0000313" key="2">
    <source>
        <dbReference type="EMBL" id="NYZ18298.1"/>
    </source>
</evidence>
<name>A0ABX2T226_9PROT</name>
<gene>
    <name evidence="2" type="ORF">HND93_01125</name>
</gene>
<dbReference type="EMBL" id="JABFDB010000001">
    <property type="protein sequence ID" value="NYZ18298.1"/>
    <property type="molecule type" value="Genomic_DNA"/>
</dbReference>
<comment type="caution">
    <text evidence="2">The sequence shown here is derived from an EMBL/GenBank/DDBJ whole genome shotgun (WGS) entry which is preliminary data.</text>
</comment>
<evidence type="ECO:0000256" key="1">
    <source>
        <dbReference type="SAM" id="MobiDB-lite"/>
    </source>
</evidence>
<proteinExistence type="predicted"/>
<protein>
    <recommendedName>
        <fullName evidence="4">DUF3618 domain-containing protein</fullName>
    </recommendedName>
</protein>
<organism evidence="2 3">
    <name type="scientific">Azospirillum oleiclasticum</name>
    <dbReference type="NCBI Taxonomy" id="2735135"/>
    <lineage>
        <taxon>Bacteria</taxon>
        <taxon>Pseudomonadati</taxon>
        <taxon>Pseudomonadota</taxon>
        <taxon>Alphaproteobacteria</taxon>
        <taxon>Rhodospirillales</taxon>
        <taxon>Azospirillaceae</taxon>
        <taxon>Azospirillum</taxon>
    </lineage>
</organism>
<feature type="compositionally biased region" description="Low complexity" evidence="1">
    <location>
        <begin position="185"/>
        <end position="194"/>
    </location>
</feature>
<evidence type="ECO:0000313" key="3">
    <source>
        <dbReference type="Proteomes" id="UP000584642"/>
    </source>
</evidence>